<evidence type="ECO:0000256" key="1">
    <source>
        <dbReference type="ARBA" id="ARBA00022723"/>
    </source>
</evidence>
<dbReference type="InterPro" id="IPR043145">
    <property type="entry name" value="Znf_ZZ_sf"/>
</dbReference>
<name>A0AAN7BKR9_9PEZI</name>
<dbReference type="EMBL" id="MU865374">
    <property type="protein sequence ID" value="KAK4225116.1"/>
    <property type="molecule type" value="Genomic_DNA"/>
</dbReference>
<proteinExistence type="predicted"/>
<sequence length="202" mass="22529">MAPDATAPASCQTCKATGILFSCIQCNNFSFCDECWPKWVLHLPGSVGWDSRPHEKSNAAVVQRLRQILEPSRTDIEHESELQNDDDTTWFGIGRDGLGQSVFEDHGRFASLMSESYNREMDTRYPQLVSYIGQTGAGKSTIIKMLIDRLDLRSPLNNQKFPSPVTSSSNDRVLETLHSSGCGLQMIVFRKLLDCSSCFSAQ</sequence>
<gene>
    <name evidence="4" type="ORF">QBC38DRAFT_270522</name>
</gene>
<keyword evidence="5" id="KW-1185">Reference proteome</keyword>
<accession>A0AAN7BKR9</accession>
<dbReference type="SUPFAM" id="SSF57850">
    <property type="entry name" value="RING/U-box"/>
    <property type="match status" value="1"/>
</dbReference>
<reference evidence="4" key="2">
    <citation type="submission" date="2023-05" db="EMBL/GenBank/DDBJ databases">
        <authorList>
            <consortium name="Lawrence Berkeley National Laboratory"/>
            <person name="Steindorff A."/>
            <person name="Hensen N."/>
            <person name="Bonometti L."/>
            <person name="Westerberg I."/>
            <person name="Brannstrom I.O."/>
            <person name="Guillou S."/>
            <person name="Cros-Aarteil S."/>
            <person name="Calhoun S."/>
            <person name="Haridas S."/>
            <person name="Kuo A."/>
            <person name="Mondo S."/>
            <person name="Pangilinan J."/>
            <person name="Riley R."/>
            <person name="Labutti K."/>
            <person name="Andreopoulos B."/>
            <person name="Lipzen A."/>
            <person name="Chen C."/>
            <person name="Yanf M."/>
            <person name="Daum C."/>
            <person name="Ng V."/>
            <person name="Clum A."/>
            <person name="Ohm R."/>
            <person name="Martin F."/>
            <person name="Silar P."/>
            <person name="Natvig D."/>
            <person name="Lalanne C."/>
            <person name="Gautier V."/>
            <person name="Ament-Velasquez S.L."/>
            <person name="Kruys A."/>
            <person name="Hutchinson M.I."/>
            <person name="Powell A.J."/>
            <person name="Barry K."/>
            <person name="Miller A.N."/>
            <person name="Grigoriev I.V."/>
            <person name="Debuchy R."/>
            <person name="Gladieux P."/>
            <person name="Thoren M.H."/>
            <person name="Johannesson H."/>
        </authorList>
    </citation>
    <scope>NUCLEOTIDE SEQUENCE</scope>
    <source>
        <strain evidence="4">CBS 990.96</strain>
    </source>
</reference>
<protein>
    <submittedName>
        <fullName evidence="4">Uncharacterized protein</fullName>
    </submittedName>
</protein>
<keyword evidence="3" id="KW-0862">Zinc</keyword>
<reference evidence="4" key="1">
    <citation type="journal article" date="2023" name="Mol. Phylogenet. Evol.">
        <title>Genome-scale phylogeny and comparative genomics of the fungal order Sordariales.</title>
        <authorList>
            <person name="Hensen N."/>
            <person name="Bonometti L."/>
            <person name="Westerberg I."/>
            <person name="Brannstrom I.O."/>
            <person name="Guillou S."/>
            <person name="Cros-Aarteil S."/>
            <person name="Calhoun S."/>
            <person name="Haridas S."/>
            <person name="Kuo A."/>
            <person name="Mondo S."/>
            <person name="Pangilinan J."/>
            <person name="Riley R."/>
            <person name="LaButti K."/>
            <person name="Andreopoulos B."/>
            <person name="Lipzen A."/>
            <person name="Chen C."/>
            <person name="Yan M."/>
            <person name="Daum C."/>
            <person name="Ng V."/>
            <person name="Clum A."/>
            <person name="Steindorff A."/>
            <person name="Ohm R.A."/>
            <person name="Martin F."/>
            <person name="Silar P."/>
            <person name="Natvig D.O."/>
            <person name="Lalanne C."/>
            <person name="Gautier V."/>
            <person name="Ament-Velasquez S.L."/>
            <person name="Kruys A."/>
            <person name="Hutchinson M.I."/>
            <person name="Powell A.J."/>
            <person name="Barry K."/>
            <person name="Miller A.N."/>
            <person name="Grigoriev I.V."/>
            <person name="Debuchy R."/>
            <person name="Gladieux P."/>
            <person name="Hiltunen Thoren M."/>
            <person name="Johannesson H."/>
        </authorList>
    </citation>
    <scope>NUCLEOTIDE SEQUENCE</scope>
    <source>
        <strain evidence="4">CBS 990.96</strain>
    </source>
</reference>
<dbReference type="Gene3D" id="3.30.60.90">
    <property type="match status" value="1"/>
</dbReference>
<dbReference type="Proteomes" id="UP001301958">
    <property type="component" value="Unassembled WGS sequence"/>
</dbReference>
<dbReference type="GO" id="GO:0008270">
    <property type="term" value="F:zinc ion binding"/>
    <property type="evidence" value="ECO:0007669"/>
    <property type="project" value="UniProtKB-KW"/>
</dbReference>
<dbReference type="SUPFAM" id="SSF52540">
    <property type="entry name" value="P-loop containing nucleoside triphosphate hydrolases"/>
    <property type="match status" value="1"/>
</dbReference>
<keyword evidence="2" id="KW-0863">Zinc-finger</keyword>
<dbReference type="AlphaFoldDB" id="A0AAN7BKR9"/>
<evidence type="ECO:0000313" key="5">
    <source>
        <dbReference type="Proteomes" id="UP001301958"/>
    </source>
</evidence>
<evidence type="ECO:0000256" key="3">
    <source>
        <dbReference type="ARBA" id="ARBA00022833"/>
    </source>
</evidence>
<dbReference type="InterPro" id="IPR027417">
    <property type="entry name" value="P-loop_NTPase"/>
</dbReference>
<organism evidence="4 5">
    <name type="scientific">Podospora fimiseda</name>
    <dbReference type="NCBI Taxonomy" id="252190"/>
    <lineage>
        <taxon>Eukaryota</taxon>
        <taxon>Fungi</taxon>
        <taxon>Dikarya</taxon>
        <taxon>Ascomycota</taxon>
        <taxon>Pezizomycotina</taxon>
        <taxon>Sordariomycetes</taxon>
        <taxon>Sordariomycetidae</taxon>
        <taxon>Sordariales</taxon>
        <taxon>Podosporaceae</taxon>
        <taxon>Podospora</taxon>
    </lineage>
</organism>
<keyword evidence="1" id="KW-0479">Metal-binding</keyword>
<evidence type="ECO:0000313" key="4">
    <source>
        <dbReference type="EMBL" id="KAK4225116.1"/>
    </source>
</evidence>
<evidence type="ECO:0000256" key="2">
    <source>
        <dbReference type="ARBA" id="ARBA00022771"/>
    </source>
</evidence>
<comment type="caution">
    <text evidence="4">The sequence shown here is derived from an EMBL/GenBank/DDBJ whole genome shotgun (WGS) entry which is preliminary data.</text>
</comment>